<feature type="compositionally biased region" description="Polar residues" evidence="2">
    <location>
        <begin position="254"/>
        <end position="265"/>
    </location>
</feature>
<keyword evidence="1" id="KW-0862">Zinc</keyword>
<keyword evidence="1" id="KW-0479">Metal-binding</keyword>
<feature type="domain" description="CCHC-type" evidence="3">
    <location>
        <begin position="271"/>
        <end position="285"/>
    </location>
</feature>
<gene>
    <name evidence="4" type="ORF">QBC32DRAFT_379066</name>
</gene>
<feature type="region of interest" description="Disordered" evidence="2">
    <location>
        <begin position="513"/>
        <end position="543"/>
    </location>
</feature>
<protein>
    <recommendedName>
        <fullName evidence="3">CCHC-type domain-containing protein</fullName>
    </recommendedName>
</protein>
<keyword evidence="5" id="KW-1185">Reference proteome</keyword>
<dbReference type="PROSITE" id="PS50158">
    <property type="entry name" value="ZF_CCHC"/>
    <property type="match status" value="1"/>
</dbReference>
<feature type="compositionally biased region" description="Basic and acidic residues" evidence="2">
    <location>
        <begin position="850"/>
        <end position="860"/>
    </location>
</feature>
<dbReference type="Proteomes" id="UP001303222">
    <property type="component" value="Unassembled WGS sequence"/>
</dbReference>
<dbReference type="Gene3D" id="4.10.60.10">
    <property type="entry name" value="Zinc finger, CCHC-type"/>
    <property type="match status" value="1"/>
</dbReference>
<reference evidence="4" key="1">
    <citation type="journal article" date="2023" name="Mol. Phylogenet. Evol.">
        <title>Genome-scale phylogeny and comparative genomics of the fungal order Sordariales.</title>
        <authorList>
            <person name="Hensen N."/>
            <person name="Bonometti L."/>
            <person name="Westerberg I."/>
            <person name="Brannstrom I.O."/>
            <person name="Guillou S."/>
            <person name="Cros-Aarteil S."/>
            <person name="Calhoun S."/>
            <person name="Haridas S."/>
            <person name="Kuo A."/>
            <person name="Mondo S."/>
            <person name="Pangilinan J."/>
            <person name="Riley R."/>
            <person name="LaButti K."/>
            <person name="Andreopoulos B."/>
            <person name="Lipzen A."/>
            <person name="Chen C."/>
            <person name="Yan M."/>
            <person name="Daum C."/>
            <person name="Ng V."/>
            <person name="Clum A."/>
            <person name="Steindorff A."/>
            <person name="Ohm R.A."/>
            <person name="Martin F."/>
            <person name="Silar P."/>
            <person name="Natvig D.O."/>
            <person name="Lalanne C."/>
            <person name="Gautier V."/>
            <person name="Ament-Velasquez S.L."/>
            <person name="Kruys A."/>
            <person name="Hutchinson M.I."/>
            <person name="Powell A.J."/>
            <person name="Barry K."/>
            <person name="Miller A.N."/>
            <person name="Grigoriev I.V."/>
            <person name="Debuchy R."/>
            <person name="Gladieux P."/>
            <person name="Hiltunen Thoren M."/>
            <person name="Johannesson H."/>
        </authorList>
    </citation>
    <scope>NUCLEOTIDE SEQUENCE</scope>
    <source>
        <strain evidence="4">CBS 626.80</strain>
    </source>
</reference>
<dbReference type="InterPro" id="IPR001878">
    <property type="entry name" value="Znf_CCHC"/>
</dbReference>
<evidence type="ECO:0000256" key="2">
    <source>
        <dbReference type="SAM" id="MobiDB-lite"/>
    </source>
</evidence>
<sequence>MGYKEEMAAFTRRLGVRTLGELSLEELAERIDSISELTAPRTQLYVFMKWLSDRLLEADSSDEESISREIATWCLFVNNVNAEFDSGNVVGTFEEWLEEHLQAEPLGAKRLKMAELEIKKFHGLPTEAPHGLVPAGQHFQPSPPAEEIYQQVSPVNEASEVPRVEGFGHIHPDRLKLSRYGDSNSKKGEVIDLDEWQRPIVDISSDEDAGLQAKNDLSFLTGSNRMVFGDDETNLTTELQEKGKNKTRGKKKSMQSAPTSVQTNRNNKKPCGRCGVTGHYHMQCPTNLDPSFDKNPPDDYKCNLCNKFGDHYATVCKRNMQPASLTQQRKRYAEQKRNFHFRRGRSSSPFRGPNDERHIERGRSPSREPRDRYHYDRESSLYREPETRLHVDKDRSRERRRSWERYRRNRSRSRSRSPSPLRPVSRRREKQRANGGKYRANREHRLRHSSRELSFPEPELSSPFHSGGLDHDDSFKHIPDAPYRPLFSRPVDIKIRGRGSSFYYDDDQKESIPASAYGSDDLMSRKRRRSQEPTPHHDDYVDGSTVDKGVLLTELTDLIATNTVSPRARAPMKNRLPEVFKNDLRQPSWVWDIGPTANTALIKPEPVLDVVREPSPPVELGVTEKRLDGRRSTQYHPVVLELFKNQKNVWLRKNDKTKRAQASSFFWDKETEEDDVDISDNADADADAGLESARDTVMTEAEPVATPIDLVMENPMTMQLLYRDETEVRTHQPHGLRRVGLKPAVDVNMEDAEHLDVSEAVDVSQDVDVSAIVDEIIAERSQAKTASEAVENEPPSVQFVTSSETFNAIETANLGSMQSAGIVHDAEAKKATTAADAVETASVESAHTVRKVEPEHADTADDHDDPTATESTQDVGASDSSDTAIKDAIYVRMDPAETETS</sequence>
<organism evidence="4 5">
    <name type="scientific">Pseudoneurospora amorphoporcata</name>
    <dbReference type="NCBI Taxonomy" id="241081"/>
    <lineage>
        <taxon>Eukaryota</taxon>
        <taxon>Fungi</taxon>
        <taxon>Dikarya</taxon>
        <taxon>Ascomycota</taxon>
        <taxon>Pezizomycotina</taxon>
        <taxon>Sordariomycetes</taxon>
        <taxon>Sordariomycetidae</taxon>
        <taxon>Sordariales</taxon>
        <taxon>Sordariaceae</taxon>
        <taxon>Pseudoneurospora</taxon>
    </lineage>
</organism>
<feature type="compositionally biased region" description="Basic and acidic residues" evidence="2">
    <location>
        <begin position="353"/>
        <end position="406"/>
    </location>
</feature>
<reference evidence="4" key="2">
    <citation type="submission" date="2023-06" db="EMBL/GenBank/DDBJ databases">
        <authorList>
            <consortium name="Lawrence Berkeley National Laboratory"/>
            <person name="Mondo S.J."/>
            <person name="Hensen N."/>
            <person name="Bonometti L."/>
            <person name="Westerberg I."/>
            <person name="Brannstrom I.O."/>
            <person name="Guillou S."/>
            <person name="Cros-Aarteil S."/>
            <person name="Calhoun S."/>
            <person name="Haridas S."/>
            <person name="Kuo A."/>
            <person name="Pangilinan J."/>
            <person name="Riley R."/>
            <person name="Labutti K."/>
            <person name="Andreopoulos B."/>
            <person name="Lipzen A."/>
            <person name="Chen C."/>
            <person name="Yanf M."/>
            <person name="Daum C."/>
            <person name="Ng V."/>
            <person name="Clum A."/>
            <person name="Steindorff A."/>
            <person name="Ohm R."/>
            <person name="Martin F."/>
            <person name="Silar P."/>
            <person name="Natvig D."/>
            <person name="Lalanne C."/>
            <person name="Gautier V."/>
            <person name="Ament-Velasquez S.L."/>
            <person name="Kruys A."/>
            <person name="Hutchinson M.I."/>
            <person name="Powell A.J."/>
            <person name="Barry K."/>
            <person name="Miller A.N."/>
            <person name="Grigoriev I.V."/>
            <person name="Debuchy R."/>
            <person name="Gladieux P."/>
            <person name="Thoren M.H."/>
            <person name="Johannesson H."/>
        </authorList>
    </citation>
    <scope>NUCLEOTIDE SEQUENCE</scope>
    <source>
        <strain evidence="4">CBS 626.80</strain>
    </source>
</reference>
<evidence type="ECO:0000256" key="1">
    <source>
        <dbReference type="PROSITE-ProRule" id="PRU00047"/>
    </source>
</evidence>
<accession>A0AAN6SJN4</accession>
<dbReference type="EMBL" id="MU859076">
    <property type="protein sequence ID" value="KAK3955476.1"/>
    <property type="molecule type" value="Genomic_DNA"/>
</dbReference>
<name>A0AAN6SJN4_9PEZI</name>
<dbReference type="GO" id="GO:0003676">
    <property type="term" value="F:nucleic acid binding"/>
    <property type="evidence" value="ECO:0007669"/>
    <property type="project" value="InterPro"/>
</dbReference>
<feature type="compositionally biased region" description="Basic and acidic residues" evidence="2">
    <location>
        <begin position="530"/>
        <end position="540"/>
    </location>
</feature>
<comment type="caution">
    <text evidence="4">The sequence shown here is derived from an EMBL/GenBank/DDBJ whole genome shotgun (WGS) entry which is preliminary data.</text>
</comment>
<dbReference type="GO" id="GO:0008270">
    <property type="term" value="F:zinc ion binding"/>
    <property type="evidence" value="ECO:0007669"/>
    <property type="project" value="UniProtKB-KW"/>
</dbReference>
<feature type="region of interest" description="Disordered" evidence="2">
    <location>
        <begin position="337"/>
        <end position="472"/>
    </location>
</feature>
<feature type="region of interest" description="Disordered" evidence="2">
    <location>
        <begin position="840"/>
        <end position="901"/>
    </location>
</feature>
<keyword evidence="1" id="KW-0863">Zinc-finger</keyword>
<evidence type="ECO:0000259" key="3">
    <source>
        <dbReference type="PROSITE" id="PS50158"/>
    </source>
</evidence>
<evidence type="ECO:0000313" key="4">
    <source>
        <dbReference type="EMBL" id="KAK3955476.1"/>
    </source>
</evidence>
<feature type="region of interest" description="Disordered" evidence="2">
    <location>
        <begin position="241"/>
        <end position="270"/>
    </location>
</feature>
<proteinExistence type="predicted"/>
<feature type="compositionally biased region" description="Polar residues" evidence="2">
    <location>
        <begin position="871"/>
        <end position="883"/>
    </location>
</feature>
<dbReference type="AlphaFoldDB" id="A0AAN6SJN4"/>
<evidence type="ECO:0000313" key="5">
    <source>
        <dbReference type="Proteomes" id="UP001303222"/>
    </source>
</evidence>